<name>A0AAU9TBU3_EUPED</name>
<evidence type="ECO:0000256" key="4">
    <source>
        <dbReference type="SAM" id="SignalP"/>
    </source>
</evidence>
<dbReference type="AlphaFoldDB" id="A0AAU9TBU3"/>
<keyword evidence="2" id="KW-0677">Repeat</keyword>
<comment type="similarity">
    <text evidence="1 3">Belongs to the chorion protein family.</text>
</comment>
<evidence type="ECO:0000256" key="1">
    <source>
        <dbReference type="ARBA" id="ARBA00005906"/>
    </source>
</evidence>
<gene>
    <name evidence="5" type="ORF">EEDITHA_LOCUS650</name>
</gene>
<proteinExistence type="inferred from homology"/>
<dbReference type="Pfam" id="PF01723">
    <property type="entry name" value="Chorion_1"/>
    <property type="match status" value="1"/>
</dbReference>
<dbReference type="GO" id="GO:0042600">
    <property type="term" value="C:egg chorion"/>
    <property type="evidence" value="ECO:0007669"/>
    <property type="project" value="InterPro"/>
</dbReference>
<reference evidence="5" key="1">
    <citation type="submission" date="2022-03" db="EMBL/GenBank/DDBJ databases">
        <authorList>
            <person name="Tunstrom K."/>
        </authorList>
    </citation>
    <scope>NUCLEOTIDE SEQUENCE</scope>
</reference>
<dbReference type="GO" id="GO:0005213">
    <property type="term" value="F:structural constituent of egg chorion"/>
    <property type="evidence" value="ECO:0007669"/>
    <property type="project" value="InterPro"/>
</dbReference>
<dbReference type="InterPro" id="IPR002635">
    <property type="entry name" value="Chorion"/>
</dbReference>
<sequence length="209" mass="20588">MSVKYTLLFCAQALFIKCISSQCIGAAYNPIATESLAWGTPNALAWDAGSPWVGPCPAAWATAPITTTPFATAEWAPGFGPGALAASNGGGLAITSSSPISPTGVSMTSDNAYEGALAVSGAVPFLGAVTLEGALPTAGAGATNYGCGNGNVAMVSEDLTGDLNGIGAPYGYNSAAGELGLGYATPKAFESGISGPAFGYRGCGHGSIY</sequence>
<evidence type="ECO:0000313" key="5">
    <source>
        <dbReference type="EMBL" id="CAH2084038.1"/>
    </source>
</evidence>
<feature type="chain" id="PRO_5043594516" evidence="4">
    <location>
        <begin position="22"/>
        <end position="209"/>
    </location>
</feature>
<comment type="caution">
    <text evidence="5">The sequence shown here is derived from an EMBL/GenBank/DDBJ whole genome shotgun (WGS) entry which is preliminary data.</text>
</comment>
<protein>
    <submittedName>
        <fullName evidence="5">Uncharacterized protein</fullName>
    </submittedName>
</protein>
<evidence type="ECO:0000313" key="6">
    <source>
        <dbReference type="Proteomes" id="UP001153954"/>
    </source>
</evidence>
<keyword evidence="6" id="KW-1185">Reference proteome</keyword>
<keyword evidence="4" id="KW-0732">Signal</keyword>
<evidence type="ECO:0000256" key="2">
    <source>
        <dbReference type="ARBA" id="ARBA00022737"/>
    </source>
</evidence>
<dbReference type="Proteomes" id="UP001153954">
    <property type="component" value="Unassembled WGS sequence"/>
</dbReference>
<evidence type="ECO:0000256" key="3">
    <source>
        <dbReference type="RuleBase" id="RU004378"/>
    </source>
</evidence>
<dbReference type="GO" id="GO:0007304">
    <property type="term" value="P:chorion-containing eggshell formation"/>
    <property type="evidence" value="ECO:0007669"/>
    <property type="project" value="InterPro"/>
</dbReference>
<feature type="signal peptide" evidence="4">
    <location>
        <begin position="1"/>
        <end position="21"/>
    </location>
</feature>
<dbReference type="EMBL" id="CAKOGL010000002">
    <property type="protein sequence ID" value="CAH2084038.1"/>
    <property type="molecule type" value="Genomic_DNA"/>
</dbReference>
<organism evidence="5 6">
    <name type="scientific">Euphydryas editha</name>
    <name type="common">Edith's checkerspot</name>
    <dbReference type="NCBI Taxonomy" id="104508"/>
    <lineage>
        <taxon>Eukaryota</taxon>
        <taxon>Metazoa</taxon>
        <taxon>Ecdysozoa</taxon>
        <taxon>Arthropoda</taxon>
        <taxon>Hexapoda</taxon>
        <taxon>Insecta</taxon>
        <taxon>Pterygota</taxon>
        <taxon>Neoptera</taxon>
        <taxon>Endopterygota</taxon>
        <taxon>Lepidoptera</taxon>
        <taxon>Glossata</taxon>
        <taxon>Ditrysia</taxon>
        <taxon>Papilionoidea</taxon>
        <taxon>Nymphalidae</taxon>
        <taxon>Nymphalinae</taxon>
        <taxon>Euphydryas</taxon>
    </lineage>
</organism>
<accession>A0AAU9TBU3</accession>